<dbReference type="AlphaFoldDB" id="A0A1E2VAI0"/>
<dbReference type="STRING" id="197479.BFW38_11210"/>
<evidence type="ECO:0000313" key="1">
    <source>
        <dbReference type="EMBL" id="ODC04020.1"/>
    </source>
</evidence>
<dbReference type="EMBL" id="MDTQ01000001">
    <property type="protein sequence ID" value="ODC04020.1"/>
    <property type="molecule type" value="Genomic_DNA"/>
</dbReference>
<protein>
    <recommendedName>
        <fullName evidence="3">Serine protease</fullName>
    </recommendedName>
</protein>
<reference evidence="1 2" key="1">
    <citation type="submission" date="2016-08" db="EMBL/GenBank/DDBJ databases">
        <authorList>
            <person name="Seilhamer J.J."/>
        </authorList>
    </citation>
    <scope>NUCLEOTIDE SEQUENCE [LARGE SCALE GENOMIC DNA]</scope>
    <source>
        <strain evidence="1 2">PH27A</strain>
    </source>
</reference>
<evidence type="ECO:0008006" key="3">
    <source>
        <dbReference type="Google" id="ProtNLM"/>
    </source>
</evidence>
<sequence length="317" mass="37121">MIENAGFEDIRRGLEFTKQSEFAKATRRIVYNFSEINIEERGHFHVDVMSGIGSGLIVYQNFRFFLLTAKHNLKQLYPLELRNESPIWVPKDHPPNWDDMLDFFMARRIWYVGELIDYERSSFDPQDVVLVEFFFPMKPMSLPQQFINVGTSDYFLDKDSFFEKQILMCSGFPAKYNFYDNLDERSEFTQSTMFNLDHKVGLFIRDEHDGFVSFSDEMNITHEELNGMSGGPVYSVFHDDSEVRLAGISLSGGGSKLRFLPAYVFHDAVISYKNARCEVVDEASYLADENERPDEMLRMYCDMENKDEHFRRRLGLC</sequence>
<accession>A0A1E2VAI0</accession>
<organism evidence="1 2">
    <name type="scientific">Terasakiispira papahanaumokuakeensis</name>
    <dbReference type="NCBI Taxonomy" id="197479"/>
    <lineage>
        <taxon>Bacteria</taxon>
        <taxon>Pseudomonadati</taxon>
        <taxon>Pseudomonadota</taxon>
        <taxon>Gammaproteobacteria</taxon>
        <taxon>Oceanospirillales</taxon>
        <taxon>Terasakiispira</taxon>
    </lineage>
</organism>
<proteinExistence type="predicted"/>
<dbReference type="Proteomes" id="UP000094291">
    <property type="component" value="Unassembled WGS sequence"/>
</dbReference>
<evidence type="ECO:0000313" key="2">
    <source>
        <dbReference type="Proteomes" id="UP000094291"/>
    </source>
</evidence>
<dbReference type="OrthoDB" id="6182042at2"/>
<gene>
    <name evidence="1" type="ORF">BFW38_11210</name>
</gene>
<comment type="caution">
    <text evidence="1">The sequence shown here is derived from an EMBL/GenBank/DDBJ whole genome shotgun (WGS) entry which is preliminary data.</text>
</comment>
<name>A0A1E2VAI0_9GAMM</name>
<dbReference type="RefSeq" id="WP_068998773.1">
    <property type="nucleotide sequence ID" value="NZ_MDTQ01000001.1"/>
</dbReference>
<keyword evidence="2" id="KW-1185">Reference proteome</keyword>